<feature type="domain" description="HTH LytTR-type" evidence="3">
    <location>
        <begin position="183"/>
        <end position="266"/>
    </location>
</feature>
<comment type="caution">
    <text evidence="4">The sequence shown here is derived from an EMBL/GenBank/DDBJ whole genome shotgun (WGS) entry which is preliminary data.</text>
</comment>
<evidence type="ECO:0000313" key="5">
    <source>
        <dbReference type="Proteomes" id="UP000484076"/>
    </source>
</evidence>
<evidence type="ECO:0000259" key="3">
    <source>
        <dbReference type="PROSITE" id="PS50930"/>
    </source>
</evidence>
<accession>A0A8X8GWF4</accession>
<dbReference type="AlphaFoldDB" id="A0A8X8GWF4"/>
<dbReference type="GO" id="GO:0003677">
    <property type="term" value="F:DNA binding"/>
    <property type="evidence" value="ECO:0007669"/>
    <property type="project" value="InterPro"/>
</dbReference>
<evidence type="ECO:0000313" key="4">
    <source>
        <dbReference type="EMBL" id="NUB45624.1"/>
    </source>
</evidence>
<evidence type="ECO:0000256" key="1">
    <source>
        <dbReference type="SAM" id="MobiDB-lite"/>
    </source>
</evidence>
<name>A0A8X8GWF4_9RHOB</name>
<gene>
    <name evidence="4" type="ORF">GEU84_014585</name>
</gene>
<proteinExistence type="predicted"/>
<feature type="compositionally biased region" description="Basic and acidic residues" evidence="1">
    <location>
        <begin position="278"/>
        <end position="288"/>
    </location>
</feature>
<dbReference type="RefSeq" id="WP_174539890.1">
    <property type="nucleotide sequence ID" value="NZ_WHUT02000008.1"/>
</dbReference>
<dbReference type="PROSITE" id="PS50930">
    <property type="entry name" value="HTH_LYTTR"/>
    <property type="match status" value="1"/>
</dbReference>
<feature type="transmembrane region" description="Helical" evidence="2">
    <location>
        <begin position="61"/>
        <end position="81"/>
    </location>
</feature>
<dbReference type="InterPro" id="IPR007492">
    <property type="entry name" value="LytTR_DNA-bd_dom"/>
</dbReference>
<organism evidence="4 5">
    <name type="scientific">Fertoeibacter niger</name>
    <dbReference type="NCBI Taxonomy" id="2656921"/>
    <lineage>
        <taxon>Bacteria</taxon>
        <taxon>Pseudomonadati</taxon>
        <taxon>Pseudomonadota</taxon>
        <taxon>Alphaproteobacteria</taxon>
        <taxon>Rhodobacterales</taxon>
        <taxon>Paracoccaceae</taxon>
        <taxon>Fertoeibacter</taxon>
    </lineage>
</organism>
<evidence type="ECO:0000256" key="2">
    <source>
        <dbReference type="SAM" id="Phobius"/>
    </source>
</evidence>
<feature type="transmembrane region" description="Helical" evidence="2">
    <location>
        <begin position="24"/>
        <end position="41"/>
    </location>
</feature>
<dbReference type="EMBL" id="WHUT02000008">
    <property type="protein sequence ID" value="NUB45624.1"/>
    <property type="molecule type" value="Genomic_DNA"/>
</dbReference>
<keyword evidence="2" id="KW-0472">Membrane</keyword>
<dbReference type="Pfam" id="PF04397">
    <property type="entry name" value="LytTR"/>
    <property type="match status" value="1"/>
</dbReference>
<reference evidence="4" key="1">
    <citation type="submission" date="2020-05" db="EMBL/GenBank/DDBJ databases">
        <title>Fertoebacter nigrum gen. nov., sp. nov., a new member of the family Rhodobacteraceae.</title>
        <authorList>
            <person name="Szuroczki S."/>
            <person name="Abbaszade G."/>
            <person name="Buni D."/>
            <person name="Schumann P."/>
            <person name="Toth E."/>
        </authorList>
    </citation>
    <scope>NUCLEOTIDE SEQUENCE</scope>
    <source>
        <strain evidence="4">RG-N-1a</strain>
    </source>
</reference>
<dbReference type="SMART" id="SM00850">
    <property type="entry name" value="LytTR"/>
    <property type="match status" value="1"/>
</dbReference>
<feature type="region of interest" description="Disordered" evidence="1">
    <location>
        <begin position="264"/>
        <end position="288"/>
    </location>
</feature>
<protein>
    <submittedName>
        <fullName evidence="4">LytTR family transcriptional regulator</fullName>
    </submittedName>
</protein>
<feature type="transmembrane region" description="Helical" evidence="2">
    <location>
        <begin position="121"/>
        <end position="140"/>
    </location>
</feature>
<keyword evidence="2" id="KW-1133">Transmembrane helix</keyword>
<keyword evidence="2" id="KW-0812">Transmembrane</keyword>
<keyword evidence="5" id="KW-1185">Reference proteome</keyword>
<feature type="transmembrane region" description="Helical" evidence="2">
    <location>
        <begin position="88"/>
        <end position="109"/>
    </location>
</feature>
<dbReference type="Proteomes" id="UP000484076">
    <property type="component" value="Unassembled WGS sequence"/>
</dbReference>
<sequence length="288" mass="32559">MVRNNFRPRADFVQAARAYNTHPVLLYSYLLPLTMLFTGIMKPEYPDLQAPALVGHLLTTIKVAMFWAFSWGTLGHVAWFVMQRGLPFFVAPVGLWMVAVTLSQVISLFVVPDFTWSGPRIFRQATLTLPGTFVAVYACAPMLRERLGHLPELVPIWRVQVTLKVPLLLKLPADRRGRLRRMHSANQYIEVVTEKGTTLLRMTLRDAVAMVPEAMGWQCHRSLWIRRDEVVALSYRQGQAQITDLDGQVWPVSRASAPEIRDWLSAHPKTPPAEDAGETTKTDAGRMA</sequence>
<dbReference type="Gene3D" id="2.40.50.1020">
    <property type="entry name" value="LytTr DNA-binding domain"/>
    <property type="match status" value="1"/>
</dbReference>